<organism evidence="1 2">
    <name type="scientific">Methylopila jiangsuensis</name>
    <dbReference type="NCBI Taxonomy" id="586230"/>
    <lineage>
        <taxon>Bacteria</taxon>
        <taxon>Pseudomonadati</taxon>
        <taxon>Pseudomonadota</taxon>
        <taxon>Alphaproteobacteria</taxon>
        <taxon>Hyphomicrobiales</taxon>
        <taxon>Methylopilaceae</taxon>
        <taxon>Methylopila</taxon>
    </lineage>
</organism>
<reference evidence="1" key="2">
    <citation type="submission" date="2023-01" db="EMBL/GenBank/DDBJ databases">
        <authorList>
            <person name="Sun Q."/>
            <person name="Evtushenko L."/>
        </authorList>
    </citation>
    <scope>NUCLEOTIDE SEQUENCE</scope>
    <source>
        <strain evidence="1">VKM B-2555</strain>
    </source>
</reference>
<reference evidence="1" key="1">
    <citation type="journal article" date="2014" name="Int. J. Syst. Evol. Microbiol.">
        <title>Complete genome sequence of Corynebacterium casei LMG S-19264T (=DSM 44701T), isolated from a smear-ripened cheese.</title>
        <authorList>
            <consortium name="US DOE Joint Genome Institute (JGI-PGF)"/>
            <person name="Walter F."/>
            <person name="Albersmeier A."/>
            <person name="Kalinowski J."/>
            <person name="Ruckert C."/>
        </authorList>
    </citation>
    <scope>NUCLEOTIDE SEQUENCE</scope>
    <source>
        <strain evidence="1">VKM B-2555</strain>
    </source>
</reference>
<accession>A0A9W6JFH8</accession>
<protein>
    <submittedName>
        <fullName evidence="1">Uncharacterized protein</fullName>
    </submittedName>
</protein>
<evidence type="ECO:0000313" key="2">
    <source>
        <dbReference type="Proteomes" id="UP001143364"/>
    </source>
</evidence>
<dbReference type="Proteomes" id="UP001143364">
    <property type="component" value="Unassembled WGS sequence"/>
</dbReference>
<keyword evidence="2" id="KW-1185">Reference proteome</keyword>
<proteinExistence type="predicted"/>
<dbReference type="EMBL" id="BSFK01000009">
    <property type="protein sequence ID" value="GLK76636.1"/>
    <property type="molecule type" value="Genomic_DNA"/>
</dbReference>
<name>A0A9W6JFH8_9HYPH</name>
<sequence length="100" mass="10575">MRSIHEAVERLSSLLDALLGEVPHFVGNLVTAGGHRLSLLKTDRGRTAATPRRDETACVLGNSARESAQTSIGRAPVNLGAQTFGMAASTVWTRFGGLCI</sequence>
<comment type="caution">
    <text evidence="1">The sequence shown here is derived from an EMBL/GenBank/DDBJ whole genome shotgun (WGS) entry which is preliminary data.</text>
</comment>
<gene>
    <name evidence="1" type="ORF">GCM10008171_18900</name>
</gene>
<dbReference type="AlphaFoldDB" id="A0A9W6JFH8"/>
<evidence type="ECO:0000313" key="1">
    <source>
        <dbReference type="EMBL" id="GLK76636.1"/>
    </source>
</evidence>